<dbReference type="InterPro" id="IPR029787">
    <property type="entry name" value="Nucleotide_cyclase"/>
</dbReference>
<evidence type="ECO:0000313" key="4">
    <source>
        <dbReference type="EMBL" id="KYJ86338.1"/>
    </source>
</evidence>
<dbReference type="RefSeq" id="WP_067331219.1">
    <property type="nucleotide sequence ID" value="NZ_LNKT01000034.1"/>
</dbReference>
<accession>A0A151CFN2</accession>
<dbReference type="CDD" id="cd01949">
    <property type="entry name" value="GGDEF"/>
    <property type="match status" value="1"/>
</dbReference>
<dbReference type="PANTHER" id="PTHR33121:SF71">
    <property type="entry name" value="OXYGEN SENSOR PROTEIN DOSP"/>
    <property type="match status" value="1"/>
</dbReference>
<dbReference type="NCBIfam" id="TIGR00254">
    <property type="entry name" value="GGDEF"/>
    <property type="match status" value="1"/>
</dbReference>
<gene>
    <name evidence="4" type="ORF">AS592_05965</name>
</gene>
<keyword evidence="1" id="KW-0472">Membrane</keyword>
<feature type="domain" description="EAL" evidence="2">
    <location>
        <begin position="353"/>
        <end position="604"/>
    </location>
</feature>
<dbReference type="Gene3D" id="3.20.20.450">
    <property type="entry name" value="EAL domain"/>
    <property type="match status" value="1"/>
</dbReference>
<evidence type="ECO:0000259" key="2">
    <source>
        <dbReference type="PROSITE" id="PS50883"/>
    </source>
</evidence>
<dbReference type="OrthoDB" id="9759431at2"/>
<dbReference type="EMBL" id="LNKT01000034">
    <property type="protein sequence ID" value="KYJ86338.1"/>
    <property type="molecule type" value="Genomic_DNA"/>
</dbReference>
<dbReference type="PANTHER" id="PTHR33121">
    <property type="entry name" value="CYCLIC DI-GMP PHOSPHODIESTERASE PDEF"/>
    <property type="match status" value="1"/>
</dbReference>
<dbReference type="Gene3D" id="3.30.70.270">
    <property type="match status" value="1"/>
</dbReference>
<evidence type="ECO:0000259" key="3">
    <source>
        <dbReference type="PROSITE" id="PS50887"/>
    </source>
</evidence>
<evidence type="ECO:0000313" key="5">
    <source>
        <dbReference type="Proteomes" id="UP000075359"/>
    </source>
</evidence>
<comment type="caution">
    <text evidence="4">The sequence shown here is derived from an EMBL/GenBank/DDBJ whole genome shotgun (WGS) entry which is preliminary data.</text>
</comment>
<dbReference type="Pfam" id="PF00563">
    <property type="entry name" value="EAL"/>
    <property type="match status" value="1"/>
</dbReference>
<dbReference type="Proteomes" id="UP000075359">
    <property type="component" value="Unassembled WGS sequence"/>
</dbReference>
<dbReference type="InterPro" id="IPR043128">
    <property type="entry name" value="Rev_trsase/Diguanyl_cyclase"/>
</dbReference>
<dbReference type="InterPro" id="IPR000160">
    <property type="entry name" value="GGDEF_dom"/>
</dbReference>
<dbReference type="CDD" id="cd01948">
    <property type="entry name" value="EAL"/>
    <property type="match status" value="1"/>
</dbReference>
<feature type="transmembrane region" description="Helical" evidence="1">
    <location>
        <begin position="20"/>
        <end position="38"/>
    </location>
</feature>
<reference evidence="4 5" key="1">
    <citation type="submission" date="2015-11" db="EMBL/GenBank/DDBJ databases">
        <title>Draft genome of Sulfurovum riftiae 1812E, a member of the Epsilonproteobacteria isolated from the tube of the deep-sea hydrothermal vent tubewom Riftia pachyptila.</title>
        <authorList>
            <person name="Vetriani C."/>
            <person name="Giovannelli D."/>
        </authorList>
    </citation>
    <scope>NUCLEOTIDE SEQUENCE [LARGE SCALE GENOMIC DNA]</scope>
    <source>
        <strain evidence="4 5">1812E</strain>
    </source>
</reference>
<protein>
    <recommendedName>
        <fullName evidence="6">Diguanylate cyclase</fullName>
    </recommendedName>
</protein>
<dbReference type="SMART" id="SM00052">
    <property type="entry name" value="EAL"/>
    <property type="match status" value="1"/>
</dbReference>
<evidence type="ECO:0000256" key="1">
    <source>
        <dbReference type="SAM" id="Phobius"/>
    </source>
</evidence>
<dbReference type="PROSITE" id="PS50883">
    <property type="entry name" value="EAL"/>
    <property type="match status" value="1"/>
</dbReference>
<dbReference type="SMART" id="SM00267">
    <property type="entry name" value="GGDEF"/>
    <property type="match status" value="1"/>
</dbReference>
<dbReference type="SUPFAM" id="SSF141868">
    <property type="entry name" value="EAL domain-like"/>
    <property type="match status" value="1"/>
</dbReference>
<feature type="domain" description="GGDEF" evidence="3">
    <location>
        <begin position="211"/>
        <end position="344"/>
    </location>
</feature>
<dbReference type="InterPro" id="IPR001633">
    <property type="entry name" value="EAL_dom"/>
</dbReference>
<dbReference type="SUPFAM" id="SSF55073">
    <property type="entry name" value="Nucleotide cyclase"/>
    <property type="match status" value="1"/>
</dbReference>
<organism evidence="4 5">
    <name type="scientific">Sulfurovum riftiae</name>
    <dbReference type="NCBI Taxonomy" id="1630136"/>
    <lineage>
        <taxon>Bacteria</taxon>
        <taxon>Pseudomonadati</taxon>
        <taxon>Campylobacterota</taxon>
        <taxon>Epsilonproteobacteria</taxon>
        <taxon>Campylobacterales</taxon>
        <taxon>Sulfurovaceae</taxon>
        <taxon>Sulfurovum</taxon>
    </lineage>
</organism>
<keyword evidence="1" id="KW-0812">Transmembrane</keyword>
<dbReference type="AlphaFoldDB" id="A0A151CFN2"/>
<dbReference type="Pfam" id="PF00990">
    <property type="entry name" value="GGDEF"/>
    <property type="match status" value="1"/>
</dbReference>
<dbReference type="STRING" id="1630136.AS592_05965"/>
<dbReference type="InterPro" id="IPR035919">
    <property type="entry name" value="EAL_sf"/>
</dbReference>
<dbReference type="GO" id="GO:0071111">
    <property type="term" value="F:cyclic-guanylate-specific phosphodiesterase activity"/>
    <property type="evidence" value="ECO:0007669"/>
    <property type="project" value="InterPro"/>
</dbReference>
<dbReference type="PROSITE" id="PS50887">
    <property type="entry name" value="GGDEF"/>
    <property type="match status" value="1"/>
</dbReference>
<keyword evidence="1" id="KW-1133">Transmembrane helix</keyword>
<evidence type="ECO:0008006" key="6">
    <source>
        <dbReference type="Google" id="ProtNLM"/>
    </source>
</evidence>
<dbReference type="InterPro" id="IPR050706">
    <property type="entry name" value="Cyclic-di-GMP_PDE-like"/>
</dbReference>
<name>A0A151CFN2_9BACT</name>
<keyword evidence="5" id="KW-1185">Reference proteome</keyword>
<proteinExistence type="predicted"/>
<sequence>MSTISAIGEMITQHVTWSNLAVGIVLLLLFIPLYIYTVRAAKRKLDSMVSDKISVMQNAFEVCKDAVLILSDKQVILYANKPMRKLLKLDETYKETPLGSIIKIDMGNEWRTLGRLIKEKQVSKESYRFSLMQTRLLANDKREIPVNLYIDTPEESDMASPGWSIVSIHDLTEEKKQEETEYHHRLTNLPNQIKALQDINALNARLHLSEGKMVLMLIDIDNLSVLRSILGYEQTNAILKKFASYLKELSKEKYFTVYHTFYNNFLLTLPDVDNIEEVEVLARKIQKELSTFYKIGDSKLYLSASMGISVYPDSGPTIKLFDNAYKALAKAEKSGYGRIEFYIPDKQNHSYDELVLYNDMHEALERNQFEVYYQPIVDAKSKEIVSAEALIRWRHPKYGMIRPDIFIPIMEKTGFIVELGKFVLDEVLKQQKRWELFKFREVEVSINLSLLEIETGNFVENVIDRLKYHQANPELIKFEITEGLAMQDEERSSQHFIELRKLGVGIVLDDFGTGYTSFSYLKRFPATILKIDKILIDYIMTNEEDQRIVQSIIDLGHSLGMKIVVEGIETLEMADLIESYGCDYMQGFYFAKPLPVFEFQKLLR</sequence>